<dbReference type="RefSeq" id="WP_024265607.1">
    <property type="nucleotide sequence ID" value="NC_011916.1"/>
</dbReference>
<keyword evidence="5" id="KW-0862">Zinc</keyword>
<evidence type="ECO:0000256" key="1">
    <source>
        <dbReference type="ARBA" id="ARBA00006247"/>
    </source>
</evidence>
<dbReference type="GO" id="GO:0004181">
    <property type="term" value="F:metallocarboxypeptidase activity"/>
    <property type="evidence" value="ECO:0007669"/>
    <property type="project" value="UniProtKB-EC"/>
</dbReference>
<dbReference type="InterPro" id="IPR036264">
    <property type="entry name" value="Bact_exopeptidase_dim_dom"/>
</dbReference>
<dbReference type="Pfam" id="PF07687">
    <property type="entry name" value="M20_dimer"/>
    <property type="match status" value="1"/>
</dbReference>
<keyword evidence="7" id="KW-0121">Carboxypeptidase</keyword>
<evidence type="ECO:0000256" key="2">
    <source>
        <dbReference type="ARBA" id="ARBA00022670"/>
    </source>
</evidence>
<comment type="similarity">
    <text evidence="1">Belongs to the peptidase M20A family.</text>
</comment>
<accession>A0A0H3C6J6</accession>
<dbReference type="EMBL" id="CP001340">
    <property type="protein sequence ID" value="ACL94238.2"/>
    <property type="molecule type" value="Genomic_DNA"/>
</dbReference>
<dbReference type="InterPro" id="IPR047177">
    <property type="entry name" value="Pept_M20A"/>
</dbReference>
<dbReference type="InterPro" id="IPR002933">
    <property type="entry name" value="Peptidase_M20"/>
</dbReference>
<protein>
    <submittedName>
        <fullName evidence="7">Carboxypeptidase S</fullName>
        <ecNumber evidence="7">3.4.17.4</ecNumber>
    </submittedName>
</protein>
<dbReference type="Proteomes" id="UP000001364">
    <property type="component" value="Chromosome"/>
</dbReference>
<evidence type="ECO:0000256" key="3">
    <source>
        <dbReference type="ARBA" id="ARBA00022723"/>
    </source>
</evidence>
<dbReference type="GeneID" id="7332861"/>
<evidence type="ECO:0000313" key="8">
    <source>
        <dbReference type="Proteomes" id="UP000001364"/>
    </source>
</evidence>
<evidence type="ECO:0000256" key="5">
    <source>
        <dbReference type="ARBA" id="ARBA00022833"/>
    </source>
</evidence>
<organism evidence="7 8">
    <name type="scientific">Caulobacter vibrioides (strain NA1000 / CB15N)</name>
    <name type="common">Caulobacter crescentus</name>
    <dbReference type="NCBI Taxonomy" id="565050"/>
    <lineage>
        <taxon>Bacteria</taxon>
        <taxon>Pseudomonadati</taxon>
        <taxon>Pseudomonadota</taxon>
        <taxon>Alphaproteobacteria</taxon>
        <taxon>Caulobacterales</taxon>
        <taxon>Caulobacteraceae</taxon>
        <taxon>Caulobacter</taxon>
    </lineage>
</organism>
<evidence type="ECO:0000256" key="4">
    <source>
        <dbReference type="ARBA" id="ARBA00022801"/>
    </source>
</evidence>
<evidence type="ECO:0000259" key="6">
    <source>
        <dbReference type="Pfam" id="PF07687"/>
    </source>
</evidence>
<dbReference type="PANTHER" id="PTHR45962">
    <property type="entry name" value="N-FATTY-ACYL-AMINO ACID SYNTHASE/HYDROLASE PM20D1"/>
    <property type="match status" value="1"/>
</dbReference>
<reference evidence="7 8" key="1">
    <citation type="journal article" date="2010" name="J. Bacteriol.">
        <title>The genetic basis of laboratory adaptation in Caulobacter crescentus.</title>
        <authorList>
            <person name="Marks M.E."/>
            <person name="Castro-Rojas C.M."/>
            <person name="Teiling C."/>
            <person name="Du L."/>
            <person name="Kapatral V."/>
            <person name="Walunas T.L."/>
            <person name="Crosson S."/>
        </authorList>
    </citation>
    <scope>NUCLEOTIDE SEQUENCE [LARGE SCALE GENOMIC DNA]</scope>
    <source>
        <strain evidence="8">NA1000 / CB15N</strain>
    </source>
</reference>
<keyword evidence="2" id="KW-0645">Protease</keyword>
<dbReference type="Gene3D" id="3.30.70.360">
    <property type="match status" value="1"/>
</dbReference>
<keyword evidence="8" id="KW-1185">Reference proteome</keyword>
<dbReference type="Pfam" id="PF01546">
    <property type="entry name" value="Peptidase_M20"/>
    <property type="match status" value="1"/>
</dbReference>
<dbReference type="PATRIC" id="fig|565050.3.peg.762"/>
<dbReference type="HOGENOM" id="CLU_021802_11_1_5"/>
<dbReference type="RefSeq" id="YP_002516146.4">
    <property type="nucleotide sequence ID" value="NC_011916.1"/>
</dbReference>
<dbReference type="OrthoDB" id="9809784at2"/>
<name>A0A0H3C6J6_CAUVN</name>
<dbReference type="SUPFAM" id="SSF53187">
    <property type="entry name" value="Zn-dependent exopeptidases"/>
    <property type="match status" value="1"/>
</dbReference>
<keyword evidence="4 7" id="KW-0378">Hydrolase</keyword>
<dbReference type="GO" id="GO:0006508">
    <property type="term" value="P:proteolysis"/>
    <property type="evidence" value="ECO:0007669"/>
    <property type="project" value="UniProtKB-KW"/>
</dbReference>
<dbReference type="CDD" id="cd05674">
    <property type="entry name" value="M20_yscS"/>
    <property type="match status" value="1"/>
</dbReference>
<dbReference type="PANTHER" id="PTHR45962:SF1">
    <property type="entry name" value="N-FATTY-ACYL-AMINO ACID SYNTHASE_HYDROLASE PM20D1"/>
    <property type="match status" value="1"/>
</dbReference>
<dbReference type="Gene3D" id="1.10.150.900">
    <property type="match status" value="1"/>
</dbReference>
<dbReference type="KEGG" id="ccs:CCNA_00773"/>
<gene>
    <name evidence="7" type="ordered locus">CCNA_00773</name>
</gene>
<dbReference type="NCBIfam" id="NF006112">
    <property type="entry name" value="PRK08262.1-3"/>
    <property type="match status" value="1"/>
</dbReference>
<dbReference type="GO" id="GO:0046872">
    <property type="term" value="F:metal ion binding"/>
    <property type="evidence" value="ECO:0007669"/>
    <property type="project" value="UniProtKB-KW"/>
</dbReference>
<dbReference type="SUPFAM" id="SSF55031">
    <property type="entry name" value="Bacterial exopeptidase dimerisation domain"/>
    <property type="match status" value="1"/>
</dbReference>
<sequence length="492" mass="51456">MGIGGKVALTAVGLVLAVSAVVAVRTATFEAPAQADPAAARLAPARPVDVAKAAEHLAEAIRFQTISHQNRADDQPAEWDKLHAWLQTTYPQAHKAMTREVVAGHGLVYTWTGSNPALAPIVLMAHQDVVPVTPGSEGQWTHPPFAGVVADGKVWGRGAIDDKGSLVTIFEALESVAAGGFKPVRTVIIVSGHDEEVRGEGAQAAAALLKSRNIKAQFVLDEGMAVVADHPVTNEPAAIIGVAEKGYATLKVTAPAVGGHSSAPPKDGGGVVTLSKAVQAIHDNPFPMKFQGPGADMLKAISPHASPVVKVFAANTWLFSSLLVKVTAKSPAGAAMLHTTIAPTMLKGSPKENVLPQDATAWINYRIAPGDSSDKVMAKAKEAVGDLPVELAFEGHRNEPSAVSSTTSDAWKTLAGLAADESQAPVVPGLVTAGTDSRYMGGVSSDVYRFQPLVLTVDGTKVIHGTDEHISLDNVERMVRFYQRLVETAGSR</sequence>
<keyword evidence="3" id="KW-0479">Metal-binding</keyword>
<dbReference type="InterPro" id="IPR011650">
    <property type="entry name" value="Peptidase_M20_dimer"/>
</dbReference>
<dbReference type="EC" id="3.4.17.4" evidence="7"/>
<evidence type="ECO:0000313" key="7">
    <source>
        <dbReference type="EMBL" id="ACL94238.2"/>
    </source>
</evidence>
<proteinExistence type="inferred from homology"/>
<feature type="domain" description="Peptidase M20 dimerisation" evidence="6">
    <location>
        <begin position="242"/>
        <end position="387"/>
    </location>
</feature>
<dbReference type="Gene3D" id="3.40.630.10">
    <property type="entry name" value="Zn peptidases"/>
    <property type="match status" value="1"/>
</dbReference>
<dbReference type="AlphaFoldDB" id="A0A0H3C6J6"/>